<gene>
    <name evidence="1" type="ORF">AVEN_452_1</name>
</gene>
<protein>
    <submittedName>
        <fullName evidence="1">Uncharacterized protein</fullName>
    </submittedName>
</protein>
<dbReference type="AlphaFoldDB" id="A0A4Y2TDB9"/>
<dbReference type="Proteomes" id="UP000499080">
    <property type="component" value="Unassembled WGS sequence"/>
</dbReference>
<evidence type="ECO:0000313" key="1">
    <source>
        <dbReference type="EMBL" id="GBN97793.1"/>
    </source>
</evidence>
<sequence>MFVLGNCSAEDIDENNLADLRSMWFSNMSAKRIYTNRRAHVPFPLLINVTATIPLCVLGTKFVIADPLSTHHTMDLQMTISLLRVGLTSSPDYGEKSQLSVFMKLADGSREHTTMLEILGRF</sequence>
<organism evidence="1 2">
    <name type="scientific">Araneus ventricosus</name>
    <name type="common">Orbweaver spider</name>
    <name type="synonym">Epeira ventricosa</name>
    <dbReference type="NCBI Taxonomy" id="182803"/>
    <lineage>
        <taxon>Eukaryota</taxon>
        <taxon>Metazoa</taxon>
        <taxon>Ecdysozoa</taxon>
        <taxon>Arthropoda</taxon>
        <taxon>Chelicerata</taxon>
        <taxon>Arachnida</taxon>
        <taxon>Araneae</taxon>
        <taxon>Araneomorphae</taxon>
        <taxon>Entelegynae</taxon>
        <taxon>Araneoidea</taxon>
        <taxon>Araneidae</taxon>
        <taxon>Araneus</taxon>
    </lineage>
</organism>
<keyword evidence="2" id="KW-1185">Reference proteome</keyword>
<evidence type="ECO:0000313" key="2">
    <source>
        <dbReference type="Proteomes" id="UP000499080"/>
    </source>
</evidence>
<accession>A0A4Y2TDB9</accession>
<name>A0A4Y2TDB9_ARAVE</name>
<comment type="caution">
    <text evidence="1">The sequence shown here is derived from an EMBL/GenBank/DDBJ whole genome shotgun (WGS) entry which is preliminary data.</text>
</comment>
<proteinExistence type="predicted"/>
<dbReference type="EMBL" id="BGPR01027363">
    <property type="protein sequence ID" value="GBN97793.1"/>
    <property type="molecule type" value="Genomic_DNA"/>
</dbReference>
<reference evidence="1 2" key="1">
    <citation type="journal article" date="2019" name="Sci. Rep.">
        <title>Orb-weaving spider Araneus ventricosus genome elucidates the spidroin gene catalogue.</title>
        <authorList>
            <person name="Kono N."/>
            <person name="Nakamura H."/>
            <person name="Ohtoshi R."/>
            <person name="Moran D.A.P."/>
            <person name="Shinohara A."/>
            <person name="Yoshida Y."/>
            <person name="Fujiwara M."/>
            <person name="Mori M."/>
            <person name="Tomita M."/>
            <person name="Arakawa K."/>
        </authorList>
    </citation>
    <scope>NUCLEOTIDE SEQUENCE [LARGE SCALE GENOMIC DNA]</scope>
</reference>